<comment type="cofactor">
    <cofactor evidence="1">
        <name>Fe(2+)</name>
        <dbReference type="ChEBI" id="CHEBI:29033"/>
    </cofactor>
</comment>
<keyword evidence="3" id="KW-0045">Antibiotic biosynthesis</keyword>
<feature type="domain" description="TauD/TfdA-like" evidence="4">
    <location>
        <begin position="16"/>
        <end position="244"/>
    </location>
</feature>
<reference evidence="5" key="1">
    <citation type="submission" date="2021-03" db="EMBL/GenBank/DDBJ databases">
        <authorList>
            <person name="Ping X."/>
        </authorList>
    </citation>
    <scope>NUCLEOTIDE SEQUENCE</scope>
    <source>
        <strain evidence="5">E313</strain>
    </source>
</reference>
<dbReference type="Gene3D" id="3.60.130.10">
    <property type="entry name" value="Clavaminate synthase-like"/>
    <property type="match status" value="1"/>
</dbReference>
<dbReference type="InterPro" id="IPR042098">
    <property type="entry name" value="TauD-like_sf"/>
</dbReference>
<dbReference type="InterPro" id="IPR050411">
    <property type="entry name" value="AlphaKG_dependent_hydroxylases"/>
</dbReference>
<evidence type="ECO:0000313" key="5">
    <source>
        <dbReference type="EMBL" id="MCC1484904.1"/>
    </source>
</evidence>
<dbReference type="Proteomes" id="UP000778797">
    <property type="component" value="Unassembled WGS sequence"/>
</dbReference>
<evidence type="ECO:0000259" key="4">
    <source>
        <dbReference type="Pfam" id="PF02668"/>
    </source>
</evidence>
<protein>
    <submittedName>
        <fullName evidence="5">TauD/TfdA family dioxygenase</fullName>
    </submittedName>
</protein>
<evidence type="ECO:0000256" key="1">
    <source>
        <dbReference type="ARBA" id="ARBA00001954"/>
    </source>
</evidence>
<dbReference type="Pfam" id="PF02668">
    <property type="entry name" value="TauD"/>
    <property type="match status" value="1"/>
</dbReference>
<dbReference type="SUPFAM" id="SSF51197">
    <property type="entry name" value="Clavaminate synthase-like"/>
    <property type="match status" value="1"/>
</dbReference>
<keyword evidence="2" id="KW-0560">Oxidoreductase</keyword>
<sequence length="265" mass="30680">MNYLVETTYDALKYDPKRMEALLDQNKIVVLRAYNLPEDSLSFFNGFSDGIGFIYNIDEDIVTGKPTGKRWIDITYDPARQDRYRSAAYAQPLHTDFSYINIRDNVQFFYCVSQAELGGSTVFIDTLRLVELLDLANAGALKEKLMNLDVIFSKGGRERISKILIKDGDDYRVNWNYYCVSKDNSQEVLDLQEEFHEFLERRVVKSGLLTEVLLNKNDVVFFHDELVLHGRNSYFASHKGQRSLNKGTLILESRREKNIGLINFK</sequence>
<reference evidence="5" key="2">
    <citation type="submission" date="2021-10" db="EMBL/GenBank/DDBJ databases">
        <title>Genome of Winogradskyella sp. E313.</title>
        <authorList>
            <person name="Zhou Y."/>
        </authorList>
    </citation>
    <scope>NUCLEOTIDE SEQUENCE</scope>
    <source>
        <strain evidence="5">E313</strain>
    </source>
</reference>
<proteinExistence type="predicted"/>
<evidence type="ECO:0000256" key="2">
    <source>
        <dbReference type="ARBA" id="ARBA00023002"/>
    </source>
</evidence>
<evidence type="ECO:0000313" key="6">
    <source>
        <dbReference type="Proteomes" id="UP000778797"/>
    </source>
</evidence>
<evidence type="ECO:0000256" key="3">
    <source>
        <dbReference type="ARBA" id="ARBA00023194"/>
    </source>
</evidence>
<organism evidence="5 6">
    <name type="scientific">Winogradskyella immobilis</name>
    <dbReference type="NCBI Taxonomy" id="2816852"/>
    <lineage>
        <taxon>Bacteria</taxon>
        <taxon>Pseudomonadati</taxon>
        <taxon>Bacteroidota</taxon>
        <taxon>Flavobacteriia</taxon>
        <taxon>Flavobacteriales</taxon>
        <taxon>Flavobacteriaceae</taxon>
        <taxon>Winogradskyella</taxon>
    </lineage>
</organism>
<comment type="caution">
    <text evidence="5">The sequence shown here is derived from an EMBL/GenBank/DDBJ whole genome shotgun (WGS) entry which is preliminary data.</text>
</comment>
<gene>
    <name evidence="5" type="ORF">J1C55_09905</name>
</gene>
<dbReference type="InterPro" id="IPR003819">
    <property type="entry name" value="TauD/TfdA-like"/>
</dbReference>
<dbReference type="PANTHER" id="PTHR10696:SF56">
    <property type="entry name" value="TAUD_TFDA-LIKE DOMAIN-CONTAINING PROTEIN"/>
    <property type="match status" value="1"/>
</dbReference>
<accession>A0ABS8ENX8</accession>
<dbReference type="GO" id="GO:0051213">
    <property type="term" value="F:dioxygenase activity"/>
    <property type="evidence" value="ECO:0007669"/>
    <property type="project" value="UniProtKB-KW"/>
</dbReference>
<name>A0ABS8ENX8_9FLAO</name>
<dbReference type="RefSeq" id="WP_227477391.1">
    <property type="nucleotide sequence ID" value="NZ_JAFMPT010000012.1"/>
</dbReference>
<keyword evidence="5" id="KW-0223">Dioxygenase</keyword>
<dbReference type="EMBL" id="JAFMPT010000012">
    <property type="protein sequence ID" value="MCC1484904.1"/>
    <property type="molecule type" value="Genomic_DNA"/>
</dbReference>
<keyword evidence="6" id="KW-1185">Reference proteome</keyword>
<dbReference type="PANTHER" id="PTHR10696">
    <property type="entry name" value="GAMMA-BUTYROBETAINE HYDROXYLASE-RELATED"/>
    <property type="match status" value="1"/>
</dbReference>